<sequence>MHRLIGALLSSELKEQGKLDIIEHEYNIPISSEFREDVSVMCNLSQGIVDDTKIEIIINMYENKFSLEQISLATKKSIAEIEKIIKENKSVLV</sequence>
<dbReference type="EMBL" id="JAOQKJ010000004">
    <property type="protein sequence ID" value="MCU6744147.1"/>
    <property type="molecule type" value="Genomic_DNA"/>
</dbReference>
<gene>
    <name evidence="1" type="ORF">OCV77_06510</name>
</gene>
<accession>A0ABT2T2J6</accession>
<dbReference type="RefSeq" id="WP_262574122.1">
    <property type="nucleotide sequence ID" value="NZ_JAOQKJ010000004.1"/>
</dbReference>
<reference evidence="1 2" key="1">
    <citation type="journal article" date="2021" name="ISME Commun">
        <title>Automated analysis of genomic sequences facilitates high-throughput and comprehensive description of bacteria.</title>
        <authorList>
            <person name="Hitch T.C.A."/>
        </authorList>
    </citation>
    <scope>NUCLEOTIDE SEQUENCE [LARGE SCALE GENOMIC DNA]</scope>
    <source>
        <strain evidence="1 2">Sanger_18</strain>
    </source>
</reference>
<proteinExistence type="predicted"/>
<comment type="caution">
    <text evidence="1">The sequence shown here is derived from an EMBL/GenBank/DDBJ whole genome shotgun (WGS) entry which is preliminary data.</text>
</comment>
<dbReference type="Proteomes" id="UP001652432">
    <property type="component" value="Unassembled WGS sequence"/>
</dbReference>
<evidence type="ECO:0000313" key="1">
    <source>
        <dbReference type="EMBL" id="MCU6744147.1"/>
    </source>
</evidence>
<protein>
    <submittedName>
        <fullName evidence="1">Uncharacterized protein</fullName>
    </submittedName>
</protein>
<keyword evidence="2" id="KW-1185">Reference proteome</keyword>
<evidence type="ECO:0000313" key="2">
    <source>
        <dbReference type="Proteomes" id="UP001652432"/>
    </source>
</evidence>
<organism evidence="1 2">
    <name type="scientific">Suilimivivens aceti</name>
    <dbReference type="NCBI Taxonomy" id="2981774"/>
    <lineage>
        <taxon>Bacteria</taxon>
        <taxon>Bacillati</taxon>
        <taxon>Bacillota</taxon>
        <taxon>Clostridia</taxon>
        <taxon>Lachnospirales</taxon>
        <taxon>Lachnospiraceae</taxon>
        <taxon>Suilimivivens</taxon>
    </lineage>
</organism>
<name>A0ABT2T2J6_9FIRM</name>